<keyword evidence="1" id="KW-0732">Signal</keyword>
<dbReference type="InterPro" id="IPR029058">
    <property type="entry name" value="AB_hydrolase_fold"/>
</dbReference>
<dbReference type="PANTHER" id="PTHR34853:SF1">
    <property type="entry name" value="LIPASE 5"/>
    <property type="match status" value="1"/>
</dbReference>
<dbReference type="OrthoDB" id="4857813at2"/>
<accession>A0A1Y2PFM6</accession>
<dbReference type="STRING" id="1635173.WH52_01165"/>
<dbReference type="Pfam" id="PF03583">
    <property type="entry name" value="LIP"/>
    <property type="match status" value="1"/>
</dbReference>
<dbReference type="GO" id="GO:0016042">
    <property type="term" value="P:lipid catabolic process"/>
    <property type="evidence" value="ECO:0007669"/>
    <property type="project" value="InterPro"/>
</dbReference>
<gene>
    <name evidence="2" type="ORF">WH52_01165</name>
</gene>
<dbReference type="PANTHER" id="PTHR34853">
    <property type="match status" value="1"/>
</dbReference>
<dbReference type="SUPFAM" id="SSF53474">
    <property type="entry name" value="alpha/beta-Hydrolases"/>
    <property type="match status" value="1"/>
</dbReference>
<protein>
    <submittedName>
        <fullName evidence="2">Uncharacterized protein</fullName>
    </submittedName>
</protein>
<dbReference type="Gene3D" id="3.40.50.1820">
    <property type="entry name" value="alpha/beta hydrolase"/>
    <property type="match status" value="2"/>
</dbReference>
<dbReference type="EMBL" id="LAPZ01000001">
    <property type="protein sequence ID" value="OSY89284.1"/>
    <property type="molecule type" value="Genomic_DNA"/>
</dbReference>
<sequence length="405" mass="44577">MKNSLFFLSIVLLFLTSCNNNDDVPVTLTRGELISSTFVKTISASEINNLFPEKSNYEGDITNLPNYDISLYSVVYRSIHAGEPIDLSGLIIVPSKKGELSQVQYHHGTMLPYPAPNGEGSLDAPSLYNGLTPTTADAQFETRLFGNYLASHGYVVSMPDYSGYAISDNVEHPYSVNNMLAEQSVDLILATKEFCQQQNIQLNNKTFLSGWSEGGAVTLATQKLIEAQYSNQISVTASAPLAGFYNTTPFASNFLDVFPFTTDDLGEGLDVFIWTLYSLNAFSENPVPFDDIFKYTVDDALDVLANRPSSVPAELFKELSQTTKAALLANIEAHSLITGWTPVAPIYMYHGTFDDIVFYEGNADATAQSLNTNGGTVELITYQGYDHYTPALLFLLDMVTKFDQL</sequence>
<evidence type="ECO:0000256" key="1">
    <source>
        <dbReference type="SAM" id="SignalP"/>
    </source>
</evidence>
<dbReference type="PROSITE" id="PS51257">
    <property type="entry name" value="PROKAR_LIPOPROTEIN"/>
    <property type="match status" value="1"/>
</dbReference>
<evidence type="ECO:0000313" key="3">
    <source>
        <dbReference type="Proteomes" id="UP000194221"/>
    </source>
</evidence>
<evidence type="ECO:0000313" key="2">
    <source>
        <dbReference type="EMBL" id="OSY89284.1"/>
    </source>
</evidence>
<dbReference type="PIRSF" id="PIRSF029171">
    <property type="entry name" value="Esterase_LipA"/>
    <property type="match status" value="1"/>
</dbReference>
<dbReference type="InterPro" id="IPR005152">
    <property type="entry name" value="Lipase_secreted"/>
</dbReference>
<dbReference type="RefSeq" id="WP_086029085.1">
    <property type="nucleotide sequence ID" value="NZ_LAPZ01000001.1"/>
</dbReference>
<feature type="signal peptide" evidence="1">
    <location>
        <begin position="1"/>
        <end position="22"/>
    </location>
</feature>
<reference evidence="2 3" key="1">
    <citation type="submission" date="2015-03" db="EMBL/GenBank/DDBJ databases">
        <title>Genome sequence of Tenacibaculum sp. S2-2, isolated from intestinal microbiota of sea cucumber, Apostichopus japonicas.</title>
        <authorList>
            <person name="Shao Z."/>
            <person name="Wang L."/>
            <person name="Li X."/>
        </authorList>
    </citation>
    <scope>NUCLEOTIDE SEQUENCE [LARGE SCALE GENOMIC DNA]</scope>
    <source>
        <strain evidence="2 3">S2-2</strain>
    </source>
</reference>
<keyword evidence="3" id="KW-1185">Reference proteome</keyword>
<dbReference type="AlphaFoldDB" id="A0A1Y2PFM6"/>
<name>A0A1Y2PFM6_9FLAO</name>
<organism evidence="2 3">
    <name type="scientific">Tenacibaculum holothuriorum</name>
    <dbReference type="NCBI Taxonomy" id="1635173"/>
    <lineage>
        <taxon>Bacteria</taxon>
        <taxon>Pseudomonadati</taxon>
        <taxon>Bacteroidota</taxon>
        <taxon>Flavobacteriia</taxon>
        <taxon>Flavobacteriales</taxon>
        <taxon>Flavobacteriaceae</taxon>
        <taxon>Tenacibaculum</taxon>
    </lineage>
</organism>
<dbReference type="Proteomes" id="UP000194221">
    <property type="component" value="Unassembled WGS sequence"/>
</dbReference>
<comment type="caution">
    <text evidence="2">The sequence shown here is derived from an EMBL/GenBank/DDBJ whole genome shotgun (WGS) entry which is preliminary data.</text>
</comment>
<dbReference type="InParanoid" id="A0A1Y2PFM6"/>
<proteinExistence type="predicted"/>
<feature type="chain" id="PRO_5011009156" evidence="1">
    <location>
        <begin position="23"/>
        <end position="405"/>
    </location>
</feature>
<dbReference type="GO" id="GO:0004806">
    <property type="term" value="F:triacylglycerol lipase activity"/>
    <property type="evidence" value="ECO:0007669"/>
    <property type="project" value="InterPro"/>
</dbReference>